<accession>A0AAI9VF30</accession>
<feature type="compositionally biased region" description="Low complexity" evidence="1">
    <location>
        <begin position="173"/>
        <end position="201"/>
    </location>
</feature>
<organism evidence="2 3">
    <name type="scientific">Colletotrichum cuscutae</name>
    <dbReference type="NCBI Taxonomy" id="1209917"/>
    <lineage>
        <taxon>Eukaryota</taxon>
        <taxon>Fungi</taxon>
        <taxon>Dikarya</taxon>
        <taxon>Ascomycota</taxon>
        <taxon>Pezizomycotina</taxon>
        <taxon>Sordariomycetes</taxon>
        <taxon>Hypocreomycetidae</taxon>
        <taxon>Glomerellales</taxon>
        <taxon>Glomerellaceae</taxon>
        <taxon>Colletotrichum</taxon>
        <taxon>Colletotrichum acutatum species complex</taxon>
    </lineage>
</organism>
<evidence type="ECO:0000256" key="1">
    <source>
        <dbReference type="SAM" id="MobiDB-lite"/>
    </source>
</evidence>
<dbReference type="Pfam" id="PF07173">
    <property type="entry name" value="GRDP-like"/>
    <property type="match status" value="1"/>
</dbReference>
<dbReference type="EMBL" id="MPDP01000085">
    <property type="protein sequence ID" value="KAK1483548.1"/>
    <property type="molecule type" value="Genomic_DNA"/>
</dbReference>
<feature type="region of interest" description="Disordered" evidence="1">
    <location>
        <begin position="120"/>
        <end position="208"/>
    </location>
</feature>
<protein>
    <recommendedName>
        <fullName evidence="4">Alpha-ketoglutarate-dependent sulfonate dioxygenase</fullName>
    </recommendedName>
</protein>
<feature type="region of interest" description="Disordered" evidence="1">
    <location>
        <begin position="278"/>
        <end position="316"/>
    </location>
</feature>
<dbReference type="AlphaFoldDB" id="A0AAI9VF30"/>
<evidence type="ECO:0000313" key="3">
    <source>
        <dbReference type="Proteomes" id="UP001239213"/>
    </source>
</evidence>
<gene>
    <name evidence="2" type="ORF">CCUS01_15730</name>
</gene>
<name>A0AAI9VF30_9PEZI</name>
<dbReference type="PANTHER" id="PTHR34365:SF7">
    <property type="entry name" value="GLYCINE-RICH DOMAIN-CONTAINING PROTEIN 1"/>
    <property type="match status" value="1"/>
</dbReference>
<feature type="compositionally biased region" description="Basic and acidic residues" evidence="1">
    <location>
        <begin position="136"/>
        <end position="152"/>
    </location>
</feature>
<evidence type="ECO:0000313" key="2">
    <source>
        <dbReference type="EMBL" id="KAK1483548.1"/>
    </source>
</evidence>
<dbReference type="PANTHER" id="PTHR34365">
    <property type="entry name" value="ENOLASE (DUF1399)"/>
    <property type="match status" value="1"/>
</dbReference>
<keyword evidence="3" id="KW-1185">Reference proteome</keyword>
<dbReference type="Proteomes" id="UP001239213">
    <property type="component" value="Unassembled WGS sequence"/>
</dbReference>
<feature type="region of interest" description="Disordered" evidence="1">
    <location>
        <begin position="366"/>
        <end position="406"/>
    </location>
</feature>
<evidence type="ECO:0008006" key="4">
    <source>
        <dbReference type="Google" id="ProtNLM"/>
    </source>
</evidence>
<dbReference type="InterPro" id="IPR009836">
    <property type="entry name" value="GRDP-like"/>
</dbReference>
<proteinExistence type="predicted"/>
<reference evidence="2" key="1">
    <citation type="submission" date="2016-11" db="EMBL/GenBank/DDBJ databases">
        <title>The genome sequence of Colletotrichum cuscutae.</title>
        <authorList>
            <person name="Baroncelli R."/>
        </authorList>
    </citation>
    <scope>NUCLEOTIDE SEQUENCE</scope>
    <source>
        <strain evidence="2">IMI 304802</strain>
    </source>
</reference>
<sequence>MLQTFESFWTGMLPRDKSYLRGLMHTQPVPVIGANTPNHTPHTPVERDPTERLFIADRQWNMHVCCGDESWIFHKLLQVTAAIRFSSYCVHGVWDISVRVSTSTGSRSGTISIASTLTDSNFTLPQDLPGGTQGTRNRDEGRGATSGREESYHCVMWKRKGGSKRAPPPPEDGQGSTSASASGIAANPGSALPAASAPPLSHGTALSDPDLSVPAGIAMGINFALPPETPIPSSFPTQDACLAHLRLLTAFNRLKTETGYRDGLWDIWDARAGATITPMKHTGTRNGDGDSNGTKSEEHNHKTTKRAPTDPDTGTKPELDLDILIRLREKRWAIYLGRAVDRYAAWWRSFGPYMLLESDMLVIGSKPSQSLSSSNEGDPAEFQSKDHGEAEHETGESRQHRSRARYEGFPESKPMVWREEMLPPLDVLLVWHAHMLNPRLYLEVNRPLVAIAIVVQILTLSKDCLRYGHSSLWAAGIPWSIINAAIISPNFEYAVSDACKAHWEADTNLAWYNEDDPDAKDVPCPACSSLVSIPWTTCGVSRSDSSAKQLDIVGQGLADGRLAHACPSCGLMMTHESLRAAKLRDDIQASIQSNHAMPGTALDLDTGLPNPLQYGSDDTSGECPDRLFPTRLARRGLSEHILEMFKPRNKTAPSIMAVRDAMEESFTGKFADPKNLREVMSRPGQENVTAFRLSLDAKRQTRKMMSRYWENSSPFSIDLVGCVMRQATFTEKMCKLNWLHFPTARDIMGKLLDKYARFVEIIAIASSTEDKVAVPTLDVDLAWHTHQLSPQSYFVFTLTKTGAFVDHNDKVDEDRLSTAFEWKSKTYQENYGEIYSECKCWYCETVRVMALPTTKMFGIGKEEKLLEAWHAAFKANNMPMPPAAESAHVSSHPAVHTNETTAQRTATRPLRSEFRNRLEEAHSKARKRASETFKVDSGKRMGPRGEDKTSFWGKDIAVDGPWASVVAAVTTSTLYPAGPGFANMGPGAVGSCATGTCGGATGCGSELLGMCSAGCVGVSGPSSFGQAYYVPRDISLPCNLLIAAEA</sequence>
<feature type="region of interest" description="Disordered" evidence="1">
    <location>
        <begin position="598"/>
        <end position="620"/>
    </location>
</feature>
<feature type="compositionally biased region" description="Polar residues" evidence="1">
    <location>
        <begin position="366"/>
        <end position="376"/>
    </location>
</feature>
<comment type="caution">
    <text evidence="2">The sequence shown here is derived from an EMBL/GenBank/DDBJ whole genome shotgun (WGS) entry which is preliminary data.</text>
</comment>
<feature type="region of interest" description="Disordered" evidence="1">
    <location>
        <begin position="922"/>
        <end position="947"/>
    </location>
</feature>
<feature type="compositionally biased region" description="Basic and acidic residues" evidence="1">
    <location>
        <begin position="383"/>
        <end position="406"/>
    </location>
</feature>
<feature type="compositionally biased region" description="Basic and acidic residues" evidence="1">
    <location>
        <begin position="295"/>
        <end position="316"/>
    </location>
</feature>